<dbReference type="InterPro" id="IPR020422">
    <property type="entry name" value="TYR_PHOSPHATASE_DUAL_dom"/>
</dbReference>
<keyword evidence="9" id="KW-0256">Endoplasmic reticulum</keyword>
<dbReference type="InterPro" id="IPR016130">
    <property type="entry name" value="Tyr_Pase_AS"/>
</dbReference>
<evidence type="ECO:0000256" key="18">
    <source>
        <dbReference type="SAM" id="Phobius"/>
    </source>
</evidence>
<dbReference type="InterPro" id="IPR007704">
    <property type="entry name" value="PIG-M"/>
</dbReference>
<evidence type="ECO:0000259" key="19">
    <source>
        <dbReference type="PROSITE" id="PS50054"/>
    </source>
</evidence>
<feature type="domain" description="Tyrosine-protein phosphatase" evidence="19">
    <location>
        <begin position="411"/>
        <end position="562"/>
    </location>
</feature>
<organism evidence="21 22">
    <name type="scientific">Paragonimus skrjabini miyazakii</name>
    <dbReference type="NCBI Taxonomy" id="59628"/>
    <lineage>
        <taxon>Eukaryota</taxon>
        <taxon>Metazoa</taxon>
        <taxon>Spiralia</taxon>
        <taxon>Lophotrochozoa</taxon>
        <taxon>Platyhelminthes</taxon>
        <taxon>Trematoda</taxon>
        <taxon>Digenea</taxon>
        <taxon>Plagiorchiida</taxon>
        <taxon>Troglotremata</taxon>
        <taxon>Troglotrematidae</taxon>
        <taxon>Paragonimus</taxon>
    </lineage>
</organism>
<dbReference type="PANTHER" id="PTHR12886">
    <property type="entry name" value="PIG-M MANNOSYLTRANSFERASE"/>
    <property type="match status" value="1"/>
</dbReference>
<feature type="transmembrane region" description="Helical" evidence="18">
    <location>
        <begin position="932"/>
        <end position="953"/>
    </location>
</feature>
<dbReference type="AlphaFoldDB" id="A0A8S9YX24"/>
<keyword evidence="5" id="KW-0328">Glycosyltransferase</keyword>
<keyword evidence="4" id="KW-0337">GPI-anchor biosynthesis</keyword>
<evidence type="ECO:0000256" key="10">
    <source>
        <dbReference type="ARBA" id="ARBA00022912"/>
    </source>
</evidence>
<evidence type="ECO:0000256" key="15">
    <source>
        <dbReference type="ARBA" id="ARBA00093408"/>
    </source>
</evidence>
<keyword evidence="7 18" id="KW-0812">Transmembrane</keyword>
<comment type="subcellular location">
    <subcellularLocation>
        <location evidence="1">Endoplasmic reticulum membrane</location>
        <topology evidence="1">Multi-pass membrane protein</topology>
    </subcellularLocation>
</comment>
<keyword evidence="22" id="KW-1185">Reference proteome</keyword>
<evidence type="ECO:0000256" key="8">
    <source>
        <dbReference type="ARBA" id="ARBA00022801"/>
    </source>
</evidence>
<evidence type="ECO:0000256" key="14">
    <source>
        <dbReference type="ARBA" id="ARBA00032997"/>
    </source>
</evidence>
<accession>A0A8S9YX24</accession>
<feature type="transmembrane region" description="Helical" evidence="18">
    <location>
        <begin position="696"/>
        <end position="717"/>
    </location>
</feature>
<evidence type="ECO:0000256" key="6">
    <source>
        <dbReference type="ARBA" id="ARBA00022679"/>
    </source>
</evidence>
<feature type="transmembrane region" description="Helical" evidence="18">
    <location>
        <begin position="1163"/>
        <end position="1184"/>
    </location>
</feature>
<comment type="function">
    <text evidence="15">Catalytic subunit of the glycosylphosphatidylinositol-mannosyltransferase I complex which catalyzes the transfer of the first mannose, via an alpha-1,4 bond from a dolichol-phosphate-mannose (Dol-P-Man) to the glucosaminyl acyl phosphatidylinositol (GlcN-(acyl)PI) intermediate to generate alpha-D-Man-(1-&gt;4)-alpha-D-GlcN-(1-&gt;6)-(1-radyl,2-acyl-sn-glycero-3-phospho)-2-acyl-inositol and participates in the sixth step of the glycosylphosphatidylinositol-anchor biosynthesis.</text>
</comment>
<evidence type="ECO:0000256" key="3">
    <source>
        <dbReference type="ARBA" id="ARBA00011071"/>
    </source>
</evidence>
<feature type="compositionally biased region" description="Polar residues" evidence="17">
    <location>
        <begin position="678"/>
        <end position="690"/>
    </location>
</feature>
<dbReference type="GO" id="GO:0004721">
    <property type="term" value="F:phosphoprotein phosphatase activity"/>
    <property type="evidence" value="ECO:0007669"/>
    <property type="project" value="UniProtKB-KW"/>
</dbReference>
<feature type="domain" description="Tyrosine specific protein phosphatases" evidence="20">
    <location>
        <begin position="483"/>
        <end position="551"/>
    </location>
</feature>
<evidence type="ECO:0000256" key="16">
    <source>
        <dbReference type="ARBA" id="ARBA00093608"/>
    </source>
</evidence>
<reference evidence="21" key="1">
    <citation type="submission" date="2019-07" db="EMBL/GenBank/DDBJ databases">
        <title>Annotation for the trematode Paragonimus miyazaki's.</title>
        <authorList>
            <person name="Choi Y.-J."/>
        </authorList>
    </citation>
    <scope>NUCLEOTIDE SEQUENCE</scope>
    <source>
        <strain evidence="21">Japan</strain>
    </source>
</reference>
<evidence type="ECO:0000256" key="5">
    <source>
        <dbReference type="ARBA" id="ARBA00022676"/>
    </source>
</evidence>
<dbReference type="GO" id="GO:0005789">
    <property type="term" value="C:endoplasmic reticulum membrane"/>
    <property type="evidence" value="ECO:0007669"/>
    <property type="project" value="UniProtKB-SubCell"/>
</dbReference>
<keyword evidence="8" id="KW-0378">Hydrolase</keyword>
<sequence length="1219" mass="138599">MMPSSVFISSFGNSLANSFLMKQYCSSQARTRLQDLFADPRIHNLLRLITHNNPTVVHKPRFKKLVKDNIQMLSDKELKTIQQFSVTFTSQRLQMPPVLAERVETTVGGGIVSRDPKLQGLLPGNYKLVFTDISPGESSRDRLIVVREPDGVLRHATTSERNRMNTIYFPPSGRQLRVPMMFQGRFLQDMLDRGQYLYVLDRACNQFEPDDPQYLHVCHSVYEHINQRAWNPIHSEDQELPANPLRSLRHTRHYGPLALYLIAHLNSCGGLVYEALSCQHYARLGWLLRLIVLLKPNSQFAVSLKESQLNLPPPDEIDANSLMSKRPDLSLTSEDTQNILSYTQGLSDFCPFSVNYLFMHFKLHHERMVAHIHERVVSFFSRNRRMLFREIVFYTSTACIYLRKYLAGHAWYSRITPRLLIGALPLRSTWAAVEFTECITHIVSLLEPFEVKRFVFGPDEAAARGLQHLSLPVRDFTGIPTLEQIETGIRFINSCTRPEASVYVHCKAGRTRSAFLVACYLMHQERISAPTAVRRIRAKRPHVRFSKAQLTALDQFGEILSSRTFENFRVSVLVDCCFLFAQILHYSRLAMNSGVAPMEGSPPRAMLAEELTGTGDFDDMHLMEDVQALYTSCCSEPVTGNSVKLRATTHKLESEFIQSKAQQLIGDGDVRPSSSSSRTNSRPGENELPRQTNNPALAFILSIALMFRIVLLVFSVWQDETRWPDGQLRFTDVDYDVFTDAAKALVSGEDIYHARPTYRYSPLIAAWLAPGHWLFSSPAGKVGCHILAKVWGKGIFIISDLLCAWLQYQIITVESKIHNPALDSSTSSDPNRVALHLIAFGWLFNPVTAVVSVRGNAEAFLGMCVLGCLWLLLTRRLFTAGLLFGLCVHLKLYPVIYAPAVYLWLTNQSDQPLRSRSLRDHLLTLLPSKAHFRFGLAALFSSGSLTAASYVWFGGWRFLHQAYLYHFTRVDIKHNFAPHFYPLYLLSGLRWQVDQWLAMTDDIGSWTLFQSGLMGKLFVRLRTSMIGFAIGDTSKSAGLLEWLRSQAILNARLLERLFSTFALLPSVVLILAFALKLHRQPSLCWFAITYAFVTFNKVCTSQYFLWSLVLLPPALANLRLPAKKNVSRAVCENLLVWYGAQALWLAAAYTLELRTPSSTWMARYVWLLVWSASGLFFICNVWLLRRLLRWRKFSTYSCAESTSDTITLSGDAAEDKKTQ</sequence>
<feature type="transmembrane region" description="Helical" evidence="18">
    <location>
        <begin position="1053"/>
        <end position="1075"/>
    </location>
</feature>
<name>A0A8S9YX24_9TREM</name>
<keyword evidence="6" id="KW-0808">Transferase</keyword>
<dbReference type="PROSITE" id="PS50056">
    <property type="entry name" value="TYR_PHOSPHATASE_2"/>
    <property type="match status" value="1"/>
</dbReference>
<evidence type="ECO:0000256" key="1">
    <source>
        <dbReference type="ARBA" id="ARBA00004477"/>
    </source>
</evidence>
<dbReference type="OrthoDB" id="1741594at2759"/>
<dbReference type="InterPro" id="IPR000340">
    <property type="entry name" value="Dual-sp_phosphatase_cat-dom"/>
</dbReference>
<dbReference type="PROSITE" id="PS00383">
    <property type="entry name" value="TYR_PHOSPHATASE_1"/>
    <property type="match status" value="1"/>
</dbReference>
<evidence type="ECO:0000256" key="7">
    <source>
        <dbReference type="ARBA" id="ARBA00022692"/>
    </source>
</evidence>
<dbReference type="GO" id="GO:0004376">
    <property type="term" value="F:GPI mannosyltransferase activity"/>
    <property type="evidence" value="ECO:0007669"/>
    <property type="project" value="InterPro"/>
</dbReference>
<dbReference type="GO" id="GO:1990529">
    <property type="term" value="C:glycosylphosphatidylinositol-mannosyltransferase I complex"/>
    <property type="evidence" value="ECO:0007669"/>
    <property type="project" value="TreeGrafter"/>
</dbReference>
<dbReference type="SUPFAM" id="SSF52799">
    <property type="entry name" value="(Phosphotyrosine protein) phosphatases II"/>
    <property type="match status" value="1"/>
</dbReference>
<keyword evidence="11 18" id="KW-1133">Transmembrane helix</keyword>
<evidence type="ECO:0000256" key="2">
    <source>
        <dbReference type="ARBA" id="ARBA00004687"/>
    </source>
</evidence>
<dbReference type="InterPro" id="IPR019374">
    <property type="entry name" value="Ribosomal_mS22"/>
</dbReference>
<dbReference type="Pfam" id="PF00782">
    <property type="entry name" value="DSPc"/>
    <property type="match status" value="1"/>
</dbReference>
<feature type="transmembrane region" description="Helical" evidence="18">
    <location>
        <begin position="1134"/>
        <end position="1151"/>
    </location>
</feature>
<evidence type="ECO:0000256" key="4">
    <source>
        <dbReference type="ARBA" id="ARBA00022502"/>
    </source>
</evidence>
<comment type="caution">
    <text evidence="21">The sequence shown here is derived from an EMBL/GenBank/DDBJ whole genome shotgun (WGS) entry which is preliminary data.</text>
</comment>
<dbReference type="EMBL" id="JTDE01002265">
    <property type="protein sequence ID" value="KAF7257613.1"/>
    <property type="molecule type" value="Genomic_DNA"/>
</dbReference>
<keyword evidence="12 18" id="KW-0472">Membrane</keyword>
<gene>
    <name evidence="21" type="ORF">EG68_05471</name>
</gene>
<proteinExistence type="inferred from homology"/>
<dbReference type="FunFam" id="3.90.190.10:FF:000157">
    <property type="entry name" value="Protein-tyrosine phosphatase"/>
    <property type="match status" value="1"/>
</dbReference>
<feature type="region of interest" description="Disordered" evidence="17">
    <location>
        <begin position="666"/>
        <end position="690"/>
    </location>
</feature>
<dbReference type="SMART" id="SM00195">
    <property type="entry name" value="DSPc"/>
    <property type="match status" value="1"/>
</dbReference>
<dbReference type="Proteomes" id="UP000822476">
    <property type="component" value="Unassembled WGS sequence"/>
</dbReference>
<comment type="similarity">
    <text evidence="3">Belongs to the PIGM family.</text>
</comment>
<comment type="pathway">
    <text evidence="2">Glycolipid biosynthesis; glycosylphosphatidylinositol-anchor biosynthesis.</text>
</comment>
<dbReference type="InterPro" id="IPR029021">
    <property type="entry name" value="Prot-tyrosine_phosphatase-like"/>
</dbReference>
<evidence type="ECO:0000313" key="22">
    <source>
        <dbReference type="Proteomes" id="UP000822476"/>
    </source>
</evidence>
<keyword evidence="10" id="KW-0904">Protein phosphatase</keyword>
<evidence type="ECO:0000256" key="17">
    <source>
        <dbReference type="SAM" id="MobiDB-lite"/>
    </source>
</evidence>
<evidence type="ECO:0000256" key="11">
    <source>
        <dbReference type="ARBA" id="ARBA00022989"/>
    </source>
</evidence>
<dbReference type="GO" id="GO:0006506">
    <property type="term" value="P:GPI anchor biosynthetic process"/>
    <property type="evidence" value="ECO:0007669"/>
    <property type="project" value="UniProtKB-KW"/>
</dbReference>
<evidence type="ECO:0000259" key="20">
    <source>
        <dbReference type="PROSITE" id="PS50056"/>
    </source>
</evidence>
<evidence type="ECO:0000256" key="12">
    <source>
        <dbReference type="ARBA" id="ARBA00023136"/>
    </source>
</evidence>
<dbReference type="PROSITE" id="PS50054">
    <property type="entry name" value="TYR_PHOSPHATASE_DUAL"/>
    <property type="match status" value="1"/>
</dbReference>
<evidence type="ECO:0000256" key="9">
    <source>
        <dbReference type="ARBA" id="ARBA00022824"/>
    </source>
</evidence>
<evidence type="ECO:0000256" key="13">
    <source>
        <dbReference type="ARBA" id="ARBA00031139"/>
    </source>
</evidence>
<dbReference type="Pfam" id="PF05007">
    <property type="entry name" value="Mannosyl_trans"/>
    <property type="match status" value="2"/>
</dbReference>
<feature type="transmembrane region" description="Helical" evidence="18">
    <location>
        <begin position="833"/>
        <end position="851"/>
    </location>
</feature>
<protein>
    <recommendedName>
        <fullName evidence="16">GPI alpha-1,4-mannosyltransferase I, catalytic subunit</fullName>
    </recommendedName>
    <alternativeName>
        <fullName evidence="14">GPI mannosyltransferase I</fullName>
    </alternativeName>
    <alternativeName>
        <fullName evidence="13">Phosphatidylinositol-glycan biosynthesis class M protein</fullName>
    </alternativeName>
</protein>
<dbReference type="InterPro" id="IPR000387">
    <property type="entry name" value="Tyr_Pase_dom"/>
</dbReference>
<feature type="transmembrane region" description="Helical" evidence="18">
    <location>
        <begin position="857"/>
        <end position="873"/>
    </location>
</feature>
<evidence type="ECO:0000313" key="21">
    <source>
        <dbReference type="EMBL" id="KAF7257613.1"/>
    </source>
</evidence>
<dbReference type="Pfam" id="PF10245">
    <property type="entry name" value="MRP-S22"/>
    <property type="match status" value="1"/>
</dbReference>
<dbReference type="GO" id="GO:0051751">
    <property type="term" value="F:alpha-1,4-mannosyltransferase activity"/>
    <property type="evidence" value="ECO:0007669"/>
    <property type="project" value="InterPro"/>
</dbReference>
<feature type="transmembrane region" description="Helical" evidence="18">
    <location>
        <begin position="880"/>
        <end position="905"/>
    </location>
</feature>
<dbReference type="PANTHER" id="PTHR12886:SF0">
    <property type="entry name" value="GPI MANNOSYLTRANSFERASE 1"/>
    <property type="match status" value="1"/>
</dbReference>
<dbReference type="Gene3D" id="3.90.190.10">
    <property type="entry name" value="Protein tyrosine phosphatase superfamily"/>
    <property type="match status" value="1"/>
</dbReference>